<organism evidence="3 4">
    <name type="scientific">Arthrobacter oryzae</name>
    <dbReference type="NCBI Taxonomy" id="409290"/>
    <lineage>
        <taxon>Bacteria</taxon>
        <taxon>Bacillati</taxon>
        <taxon>Actinomycetota</taxon>
        <taxon>Actinomycetes</taxon>
        <taxon>Micrococcales</taxon>
        <taxon>Micrococcaceae</taxon>
        <taxon>Arthrobacter</taxon>
    </lineage>
</organism>
<feature type="region of interest" description="Disordered" evidence="1">
    <location>
        <begin position="445"/>
        <end position="492"/>
    </location>
</feature>
<dbReference type="AlphaFoldDB" id="A0A495FMQ1"/>
<keyword evidence="2" id="KW-0812">Transmembrane</keyword>
<proteinExistence type="predicted"/>
<keyword evidence="2" id="KW-1133">Transmembrane helix</keyword>
<feature type="transmembrane region" description="Helical" evidence="2">
    <location>
        <begin position="12"/>
        <end position="32"/>
    </location>
</feature>
<dbReference type="GO" id="GO:0016787">
    <property type="term" value="F:hydrolase activity"/>
    <property type="evidence" value="ECO:0007669"/>
    <property type="project" value="UniProtKB-KW"/>
</dbReference>
<dbReference type="InterPro" id="IPR029058">
    <property type="entry name" value="AB_hydrolase_fold"/>
</dbReference>
<protein>
    <submittedName>
        <fullName evidence="3">S-formylglutathione hydrolase FrmB</fullName>
    </submittedName>
</protein>
<evidence type="ECO:0000313" key="3">
    <source>
        <dbReference type="EMBL" id="RKR30505.1"/>
    </source>
</evidence>
<dbReference type="Gene3D" id="3.40.50.1820">
    <property type="entry name" value="alpha/beta hydrolase"/>
    <property type="match status" value="1"/>
</dbReference>
<name>A0A495FMQ1_9MICC</name>
<comment type="caution">
    <text evidence="3">The sequence shown here is derived from an EMBL/GenBank/DDBJ whole genome shotgun (WGS) entry which is preliminary data.</text>
</comment>
<gene>
    <name evidence="3" type="ORF">C8D78_0830</name>
</gene>
<dbReference type="SUPFAM" id="SSF53474">
    <property type="entry name" value="alpha/beta-Hydrolases"/>
    <property type="match status" value="1"/>
</dbReference>
<evidence type="ECO:0000256" key="2">
    <source>
        <dbReference type="SAM" id="Phobius"/>
    </source>
</evidence>
<dbReference type="InterPro" id="IPR000801">
    <property type="entry name" value="Esterase-like"/>
</dbReference>
<dbReference type="Pfam" id="PF00756">
    <property type="entry name" value="Esterase"/>
    <property type="match status" value="1"/>
</dbReference>
<dbReference type="InterPro" id="IPR050583">
    <property type="entry name" value="Mycobacterial_A85_antigen"/>
</dbReference>
<dbReference type="Proteomes" id="UP000276055">
    <property type="component" value="Unassembled WGS sequence"/>
</dbReference>
<sequence length="492" mass="52770">MVINVNSLPLTSGAAPVVLDVLALAALIWLLVGPRRHLQRAVPIAVASTFALTVGLWFVSELLWNLWGAPLPLAVYCFIAIGILAMILVIPKVMVQRSLWVRISTPVVAAVVVLASASLVNQDFQYYPTLGSLFEDSGVAIESLAQLKLQQPSAVRMSPTPTREATWTPPADMPRDGVVIRTSIPATISHLPEAPGYVYLPPAFLGSPRANLPVLVLIHGVPGGSFDWLRGPQIAQFMNGYAQDHKGLAPVVVMPDAGAINAKYPPLCLDSRQGKGATYLTQDVPNWIKKTFGAGTYSPGQWAIGGFSYGGTCAMQLATNYPNVYPTFIDSSGENEPTINQGRSELVRAYFGGNEAAFAKQNALDVLKTRRYTTSAGVVTVGASDSFYRPQGIEVYEAMKQAGMDVQLQEAPGGHAWPAWKYGVYNNMDWLMGRLTAGTGRPLVAPKPQPATGTWRAGTTTPGWKRPSGPLVRSTASHAAGHRRGSGVERIA</sequence>
<accession>A0A495FMQ1</accession>
<reference evidence="3 4" key="1">
    <citation type="submission" date="2018-10" db="EMBL/GenBank/DDBJ databases">
        <title>Genomic Encyclopedia of Type Strains, Phase IV (KMG-IV): sequencing the most valuable type-strain genomes for metagenomic binning, comparative biology and taxonomic classification.</title>
        <authorList>
            <person name="Goeker M."/>
        </authorList>
    </citation>
    <scope>NUCLEOTIDE SEQUENCE [LARGE SCALE GENOMIC DNA]</scope>
    <source>
        <strain evidence="3 4">DSM 25586</strain>
    </source>
</reference>
<feature type="transmembrane region" description="Helical" evidence="2">
    <location>
        <begin position="44"/>
        <end position="67"/>
    </location>
</feature>
<feature type="transmembrane region" description="Helical" evidence="2">
    <location>
        <begin position="73"/>
        <end position="90"/>
    </location>
</feature>
<dbReference type="EMBL" id="RBIR01000001">
    <property type="protein sequence ID" value="RKR30505.1"/>
    <property type="molecule type" value="Genomic_DNA"/>
</dbReference>
<keyword evidence="3" id="KW-0378">Hydrolase</keyword>
<evidence type="ECO:0000256" key="1">
    <source>
        <dbReference type="SAM" id="MobiDB-lite"/>
    </source>
</evidence>
<keyword evidence="2" id="KW-0472">Membrane</keyword>
<dbReference type="PANTHER" id="PTHR48098:SF1">
    <property type="entry name" value="DIACYLGLYCEROL ACYLTRANSFERASE_MYCOLYLTRANSFERASE AG85A"/>
    <property type="match status" value="1"/>
</dbReference>
<evidence type="ECO:0000313" key="4">
    <source>
        <dbReference type="Proteomes" id="UP000276055"/>
    </source>
</evidence>
<feature type="transmembrane region" description="Helical" evidence="2">
    <location>
        <begin position="99"/>
        <end position="120"/>
    </location>
</feature>
<dbReference type="PANTHER" id="PTHR48098">
    <property type="entry name" value="ENTEROCHELIN ESTERASE-RELATED"/>
    <property type="match status" value="1"/>
</dbReference>
<dbReference type="GO" id="GO:0016747">
    <property type="term" value="F:acyltransferase activity, transferring groups other than amino-acyl groups"/>
    <property type="evidence" value="ECO:0007669"/>
    <property type="project" value="TreeGrafter"/>
</dbReference>